<dbReference type="SFLD" id="SFLDG01212">
    <property type="entry name" value="Phytoene_synthase_like"/>
    <property type="match status" value="1"/>
</dbReference>
<evidence type="ECO:0000256" key="1">
    <source>
        <dbReference type="ARBA" id="ARBA00022679"/>
    </source>
</evidence>
<sequence length="298" mass="33855">MHSPTTDPALDLESAYEACRNITRREAKNFYYAFLTLPAAKRRAIYAAYAFCRHCDDSVDEKTSTDAKLEALSDLQASLGRTYSGNASSPVYVALADVAQNYDIPQDYFQEVILGVESDLVKDRFQNFEELKEYCYRVASVVGLICLQIFGYEDDDAKEYAVDLGLAMQLTNIIRDVREDFDMGRVYLPQDEMARFGYSEEDLKNAVRNQAFQSLMEFQAQRAREYFGRGLKLLPYLSRRSRACPAVLGALYSKVLDRIEALDYDVLESRVSLSKAEKIGITAKTWLGSMLPLPSFLR</sequence>
<dbReference type="InterPro" id="IPR044843">
    <property type="entry name" value="Trans_IPPS_bact-type"/>
</dbReference>
<keyword evidence="1" id="KW-0808">Transferase</keyword>
<dbReference type="GO" id="GO:0051996">
    <property type="term" value="F:squalene synthase [NAD(P)H] activity"/>
    <property type="evidence" value="ECO:0007669"/>
    <property type="project" value="InterPro"/>
</dbReference>
<dbReference type="PROSITE" id="PS01044">
    <property type="entry name" value="SQUALEN_PHYTOEN_SYN_1"/>
    <property type="match status" value="1"/>
</dbReference>
<dbReference type="GO" id="GO:0004311">
    <property type="term" value="F:geranylgeranyl diphosphate synthase activity"/>
    <property type="evidence" value="ECO:0007669"/>
    <property type="project" value="InterPro"/>
</dbReference>
<dbReference type="CDD" id="cd00683">
    <property type="entry name" value="Trans_IPPS_HH"/>
    <property type="match status" value="1"/>
</dbReference>
<dbReference type="Pfam" id="PF00494">
    <property type="entry name" value="SQS_PSY"/>
    <property type="match status" value="1"/>
</dbReference>
<reference evidence="2" key="1">
    <citation type="submission" date="2018-05" db="EMBL/GenBank/DDBJ databases">
        <authorList>
            <person name="Lanie J.A."/>
            <person name="Ng W.-L."/>
            <person name="Kazmierczak K.M."/>
            <person name="Andrzejewski T.M."/>
            <person name="Davidsen T.M."/>
            <person name="Wayne K.J."/>
            <person name="Tettelin H."/>
            <person name="Glass J.I."/>
            <person name="Rusch D."/>
            <person name="Podicherti R."/>
            <person name="Tsui H.-C.T."/>
            <person name="Winkler M.E."/>
        </authorList>
    </citation>
    <scope>NUCLEOTIDE SEQUENCE</scope>
</reference>
<name>A0A381RNY3_9ZZZZ</name>
<dbReference type="InterPro" id="IPR008949">
    <property type="entry name" value="Isoprenoid_synthase_dom_sf"/>
</dbReference>
<gene>
    <name evidence="2" type="ORF">METZ01_LOCUS46434</name>
</gene>
<dbReference type="GO" id="GO:0016117">
    <property type="term" value="P:carotenoid biosynthetic process"/>
    <property type="evidence" value="ECO:0007669"/>
    <property type="project" value="InterPro"/>
</dbReference>
<dbReference type="Gene3D" id="1.10.600.10">
    <property type="entry name" value="Farnesyl Diphosphate Synthase"/>
    <property type="match status" value="1"/>
</dbReference>
<dbReference type="SFLD" id="SFLDS00005">
    <property type="entry name" value="Isoprenoid_Synthase_Type_I"/>
    <property type="match status" value="1"/>
</dbReference>
<organism evidence="2">
    <name type="scientific">marine metagenome</name>
    <dbReference type="NCBI Taxonomy" id="408172"/>
    <lineage>
        <taxon>unclassified sequences</taxon>
        <taxon>metagenomes</taxon>
        <taxon>ecological metagenomes</taxon>
    </lineage>
</organism>
<dbReference type="PROSITE" id="PS01045">
    <property type="entry name" value="SQUALEN_PHYTOEN_SYN_2"/>
    <property type="match status" value="1"/>
</dbReference>
<dbReference type="InterPro" id="IPR017828">
    <property type="entry name" value="SQ_synth_HpnD-like"/>
</dbReference>
<protein>
    <recommendedName>
        <fullName evidence="3">Phytoene synthase</fullName>
    </recommendedName>
</protein>
<evidence type="ECO:0008006" key="3">
    <source>
        <dbReference type="Google" id="ProtNLM"/>
    </source>
</evidence>
<dbReference type="InterPro" id="IPR019845">
    <property type="entry name" value="Squalene/phytoene_synthase_CS"/>
</dbReference>
<proteinExistence type="predicted"/>
<dbReference type="GO" id="GO:0046905">
    <property type="term" value="F:15-cis-phytoene synthase activity"/>
    <property type="evidence" value="ECO:0007669"/>
    <property type="project" value="InterPro"/>
</dbReference>
<dbReference type="InterPro" id="IPR033904">
    <property type="entry name" value="Trans_IPPS_HH"/>
</dbReference>
<dbReference type="AlphaFoldDB" id="A0A381RNY3"/>
<dbReference type="NCBIfam" id="TIGR03465">
    <property type="entry name" value="HpnD"/>
    <property type="match status" value="1"/>
</dbReference>
<dbReference type="SFLD" id="SFLDG01018">
    <property type="entry name" value="Squalene/Phytoene_Synthase_Lik"/>
    <property type="match status" value="1"/>
</dbReference>
<dbReference type="PANTHER" id="PTHR31480">
    <property type="entry name" value="BIFUNCTIONAL LYCOPENE CYCLASE/PHYTOENE SYNTHASE"/>
    <property type="match status" value="1"/>
</dbReference>
<accession>A0A381RNY3</accession>
<dbReference type="EMBL" id="UINC01002158">
    <property type="protein sequence ID" value="SUZ93580.1"/>
    <property type="molecule type" value="Genomic_DNA"/>
</dbReference>
<dbReference type="SUPFAM" id="SSF48576">
    <property type="entry name" value="Terpenoid synthases"/>
    <property type="match status" value="1"/>
</dbReference>
<dbReference type="InterPro" id="IPR002060">
    <property type="entry name" value="Squ/phyt_synthse"/>
</dbReference>
<evidence type="ECO:0000313" key="2">
    <source>
        <dbReference type="EMBL" id="SUZ93580.1"/>
    </source>
</evidence>